<dbReference type="InterPro" id="IPR001650">
    <property type="entry name" value="Helicase_C-like"/>
</dbReference>
<dbReference type="PROSITE" id="PS50082">
    <property type="entry name" value="WD_REPEATS_2"/>
    <property type="match status" value="1"/>
</dbReference>
<dbReference type="FunFam" id="1.10.3380.20:FF:000003">
    <property type="entry name" value="Helicase and polymerase-containing protein TEBICHI"/>
    <property type="match status" value="2"/>
</dbReference>
<dbReference type="Gene3D" id="2.130.10.10">
    <property type="entry name" value="YVTN repeat-like/Quinoprotein amine dehydrogenase"/>
    <property type="match status" value="1"/>
</dbReference>
<evidence type="ECO:0000256" key="1">
    <source>
        <dbReference type="PROSITE-ProRule" id="PRU00221"/>
    </source>
</evidence>
<dbReference type="InterPro" id="IPR015943">
    <property type="entry name" value="WD40/YVTN_repeat-like_dom_sf"/>
</dbReference>
<organism evidence="3 4">
    <name type="scientific">Camellia sinensis var. sinensis</name>
    <name type="common">China tea</name>
    <dbReference type="NCBI Taxonomy" id="542762"/>
    <lineage>
        <taxon>Eukaryota</taxon>
        <taxon>Viridiplantae</taxon>
        <taxon>Streptophyta</taxon>
        <taxon>Embryophyta</taxon>
        <taxon>Tracheophyta</taxon>
        <taxon>Spermatophyta</taxon>
        <taxon>Magnoliopsida</taxon>
        <taxon>eudicotyledons</taxon>
        <taxon>Gunneridae</taxon>
        <taxon>Pentapetalae</taxon>
        <taxon>asterids</taxon>
        <taxon>Ericales</taxon>
        <taxon>Theaceae</taxon>
        <taxon>Camellia</taxon>
    </lineage>
</organism>
<dbReference type="GO" id="GO:0003887">
    <property type="term" value="F:DNA-directed DNA polymerase activity"/>
    <property type="evidence" value="ECO:0007669"/>
    <property type="project" value="InterPro"/>
</dbReference>
<dbReference type="InterPro" id="IPR048960">
    <property type="entry name" value="POLQ-like_helical"/>
</dbReference>
<dbReference type="SUPFAM" id="SSF46785">
    <property type="entry name" value="Winged helix' DNA-binding domain"/>
    <property type="match status" value="1"/>
</dbReference>
<dbReference type="InterPro" id="IPR036390">
    <property type="entry name" value="WH_DNA-bd_sf"/>
</dbReference>
<dbReference type="Pfam" id="PF25453">
    <property type="entry name" value="DUF7898"/>
    <property type="match status" value="1"/>
</dbReference>
<dbReference type="SMART" id="SM00490">
    <property type="entry name" value="HELICc"/>
    <property type="match status" value="2"/>
</dbReference>
<dbReference type="PANTHER" id="PTHR10133:SF62">
    <property type="entry name" value="DNA POLYMERASE THETA"/>
    <property type="match status" value="1"/>
</dbReference>
<dbReference type="InterPro" id="IPR046931">
    <property type="entry name" value="HTH_61"/>
</dbReference>
<dbReference type="SUPFAM" id="SSF52540">
    <property type="entry name" value="P-loop containing nucleoside triphosphate hydrolases"/>
    <property type="match status" value="2"/>
</dbReference>
<dbReference type="InterPro" id="IPR027417">
    <property type="entry name" value="P-loop_NTPase"/>
</dbReference>
<dbReference type="Gene3D" id="3.40.50.300">
    <property type="entry name" value="P-loop containing nucleotide triphosphate hydrolases"/>
    <property type="match status" value="2"/>
</dbReference>
<dbReference type="STRING" id="542762.A0A4S4DIX3"/>
<feature type="domain" description="Helicase C-terminal" evidence="2">
    <location>
        <begin position="510"/>
        <end position="680"/>
    </location>
</feature>
<dbReference type="Pfam" id="PF00271">
    <property type="entry name" value="Helicase_C"/>
    <property type="match status" value="1"/>
</dbReference>
<dbReference type="InterPro" id="IPR057220">
    <property type="entry name" value="DUF7898"/>
</dbReference>
<gene>
    <name evidence="3" type="ORF">TEA_000188</name>
</gene>
<dbReference type="Proteomes" id="UP000306102">
    <property type="component" value="Unassembled WGS sequence"/>
</dbReference>
<keyword evidence="4" id="KW-1185">Reference proteome</keyword>
<dbReference type="Pfam" id="PF20470">
    <property type="entry name" value="HTH_61"/>
    <property type="match status" value="2"/>
</dbReference>
<dbReference type="SUPFAM" id="SSF158702">
    <property type="entry name" value="Sec63 N-terminal domain-like"/>
    <property type="match status" value="2"/>
</dbReference>
<evidence type="ECO:0000313" key="3">
    <source>
        <dbReference type="EMBL" id="THG01896.1"/>
    </source>
</evidence>
<proteinExistence type="predicted"/>
<comment type="caution">
    <text evidence="3">The sequence shown here is derived from an EMBL/GenBank/DDBJ whole genome shotgun (WGS) entry which is preliminary data.</text>
</comment>
<dbReference type="PROSITE" id="PS51194">
    <property type="entry name" value="HELICASE_CTER"/>
    <property type="match status" value="2"/>
</dbReference>
<dbReference type="Pfam" id="PF21099">
    <property type="entry name" value="POLQ_helical"/>
    <property type="match status" value="4"/>
</dbReference>
<reference evidence="3 4" key="1">
    <citation type="journal article" date="2018" name="Proc. Natl. Acad. Sci. U.S.A.">
        <title>Draft genome sequence of Camellia sinensis var. sinensis provides insights into the evolution of the tea genome and tea quality.</title>
        <authorList>
            <person name="Wei C."/>
            <person name="Yang H."/>
            <person name="Wang S."/>
            <person name="Zhao J."/>
            <person name="Liu C."/>
            <person name="Gao L."/>
            <person name="Xia E."/>
            <person name="Lu Y."/>
            <person name="Tai Y."/>
            <person name="She G."/>
            <person name="Sun J."/>
            <person name="Cao H."/>
            <person name="Tong W."/>
            <person name="Gao Q."/>
            <person name="Li Y."/>
            <person name="Deng W."/>
            <person name="Jiang X."/>
            <person name="Wang W."/>
            <person name="Chen Q."/>
            <person name="Zhang S."/>
            <person name="Li H."/>
            <person name="Wu J."/>
            <person name="Wang P."/>
            <person name="Li P."/>
            <person name="Shi C."/>
            <person name="Zheng F."/>
            <person name="Jian J."/>
            <person name="Huang B."/>
            <person name="Shan D."/>
            <person name="Shi M."/>
            <person name="Fang C."/>
            <person name="Yue Y."/>
            <person name="Li F."/>
            <person name="Li D."/>
            <person name="Wei S."/>
            <person name="Han B."/>
            <person name="Jiang C."/>
            <person name="Yin Y."/>
            <person name="Xia T."/>
            <person name="Zhang Z."/>
            <person name="Bennetzen J.L."/>
            <person name="Zhao S."/>
            <person name="Wan X."/>
        </authorList>
    </citation>
    <scope>NUCLEOTIDE SEQUENCE [LARGE SCALE GENOMIC DNA]</scope>
    <source>
        <strain evidence="4">cv. Shuchazao</strain>
        <tissue evidence="3">Leaf</tissue>
    </source>
</reference>
<feature type="domain" description="Helicase C-terminal" evidence="2">
    <location>
        <begin position="45"/>
        <end position="206"/>
    </location>
</feature>
<evidence type="ECO:0000313" key="4">
    <source>
        <dbReference type="Proteomes" id="UP000306102"/>
    </source>
</evidence>
<dbReference type="Gene3D" id="1.10.3380.20">
    <property type="match status" value="2"/>
</dbReference>
<dbReference type="SUPFAM" id="SSF50978">
    <property type="entry name" value="WD40 repeat-like"/>
    <property type="match status" value="1"/>
</dbReference>
<dbReference type="GO" id="GO:0006261">
    <property type="term" value="P:DNA-templated DNA replication"/>
    <property type="evidence" value="ECO:0007669"/>
    <property type="project" value="InterPro"/>
</dbReference>
<keyword evidence="1" id="KW-0853">WD repeat</keyword>
<dbReference type="InterPro" id="IPR001680">
    <property type="entry name" value="WD40_rpt"/>
</dbReference>
<dbReference type="PROSITE" id="PS50294">
    <property type="entry name" value="WD_REPEATS_REGION"/>
    <property type="match status" value="1"/>
</dbReference>
<name>A0A4S4DIX3_CAMSN</name>
<dbReference type="SMART" id="SM00320">
    <property type="entry name" value="WD40"/>
    <property type="match status" value="1"/>
</dbReference>
<accession>A0A4S4DIX3</accession>
<dbReference type="AlphaFoldDB" id="A0A4S4DIX3"/>
<dbReference type="EMBL" id="SDRB02011296">
    <property type="protein sequence ID" value="THG01896.1"/>
    <property type="molecule type" value="Genomic_DNA"/>
</dbReference>
<dbReference type="InterPro" id="IPR036322">
    <property type="entry name" value="WD40_repeat_dom_sf"/>
</dbReference>
<dbReference type="InterPro" id="IPR002298">
    <property type="entry name" value="DNA_polymerase_A"/>
</dbReference>
<sequence>MKSKRNASSANAGTQDQNERKKFSFDYTLEGHTFAASCVAFSMFGVKGKYIISGGNDRLVKVWDWSRYLDATQTSSNSDLLHLSISLSMKVKLALYHSSGLRQPYCLRHIKSGEGLIRVLIATSTLAAGVNLPPMRVMFRQPWIGRDFIDGTRYRQMAGRASRTGIDTKRESVLLCKPEDVKRIIGILNDSCPPLHSCLSEDKNGMTHAILEVVASGIVQTANDIYRYVRCTLLNSTKPFEDVVKSAQDSLRWLCDRKFIEWSEDTKIILDDLSRAREGFVLASDLHLVYLVTPTNVEVEPDWKLYYERFMQLSTLDQNVWLKLQFFLLVRLIYYKQTLPDMYTCMYLCIEANHKQLSLRSVGKQVGVLEPFLMHMAHGAPLRTSNRSDCRVGMANQSMLSDEQTLRVCKRFYIAIILSRLVQEVPVAEVCEALKVARGMVQASQENAGRFASMVSVFCERLGWHDLEGLVSKFQNRVSFGVQAEIVELTAIPYVKGSRARQLYKAGLRTPQAIAVASISEIVKALFKSSSWVAQAKKIKNGARKIVLDKAEEARVAAFTAFKSLGLDVLQLPQPVEEREIVETCYRKGLVRVLIATSTLDAGVNLPPRRVMFRQPWIGRDFIDGTRYRQMAGRASRTGIDTKGESVLLCKPEDVKRIMGILNDSCPPLHSCLSEDKNGMTHAILEVVASGIVQTANDIHRYVRCTLLNSTKPFEDVAKSAQDSLRWLCHRKFIEWSEDTKLYSTTPLGRASFGSSLCPEESLIILDDLSRAREGFVLASDLHLVYLVERFMQLFTLDQNVWLKLQLFLSVCLIYYKQILPDMYTCMYFCIEANHKQLSLRSVGKQVGVLEPFLMRMAHGAPLHTSNRSRDNAKGLLGRSDCRVGMANQSMLSDEQTLRVCKRFYVAIILSRLVQEVLVAEVCEAFKVARGMVQASQENAGRFASMVSVFCERLGWHDLEGLVSKFQNRVSFGVRVEIVELTAIPYVKGSRARQLYKAGLRTPQAIAVASISEIVKALFESSSWVAQGEILFSTTTDSIGARKIVLDKAEEARVAAFTTFKSLGLDVPQLPQPILKAAGDATQKEADYLFWGREY</sequence>
<dbReference type="PANTHER" id="PTHR10133">
    <property type="entry name" value="DNA POLYMERASE I"/>
    <property type="match status" value="1"/>
</dbReference>
<dbReference type="GO" id="GO:0006302">
    <property type="term" value="P:double-strand break repair"/>
    <property type="evidence" value="ECO:0007669"/>
    <property type="project" value="TreeGrafter"/>
</dbReference>
<feature type="repeat" description="WD" evidence="1">
    <location>
        <begin position="29"/>
        <end position="64"/>
    </location>
</feature>
<dbReference type="Gene3D" id="1.10.3380.30">
    <property type="match status" value="1"/>
</dbReference>
<evidence type="ECO:0000259" key="2">
    <source>
        <dbReference type="PROSITE" id="PS51194"/>
    </source>
</evidence>
<protein>
    <recommendedName>
        <fullName evidence="2">Helicase C-terminal domain-containing protein</fullName>
    </recommendedName>
</protein>